<sequence>MELVIEISVLALPLHCLFPGYSLFFPSFPTRVALFLHPLSFPSFFKPKKKTKEFVYFEM</sequence>
<organism evidence="1">
    <name type="scientific">Rhizophora mucronata</name>
    <name type="common">Asiatic mangrove</name>
    <dbReference type="NCBI Taxonomy" id="61149"/>
    <lineage>
        <taxon>Eukaryota</taxon>
        <taxon>Viridiplantae</taxon>
        <taxon>Streptophyta</taxon>
        <taxon>Embryophyta</taxon>
        <taxon>Tracheophyta</taxon>
        <taxon>Spermatophyta</taxon>
        <taxon>Magnoliopsida</taxon>
        <taxon>eudicotyledons</taxon>
        <taxon>Gunneridae</taxon>
        <taxon>Pentapetalae</taxon>
        <taxon>rosids</taxon>
        <taxon>fabids</taxon>
        <taxon>Malpighiales</taxon>
        <taxon>Rhizophoraceae</taxon>
        <taxon>Rhizophora</taxon>
    </lineage>
</organism>
<protein>
    <submittedName>
        <fullName evidence="1">Uncharacterized protein</fullName>
    </submittedName>
</protein>
<proteinExistence type="predicted"/>
<name>A0A2P2QSB0_RHIMU</name>
<evidence type="ECO:0000313" key="1">
    <source>
        <dbReference type="EMBL" id="MBX69825.1"/>
    </source>
</evidence>
<reference evidence="1" key="1">
    <citation type="submission" date="2018-02" db="EMBL/GenBank/DDBJ databases">
        <title>Rhizophora mucronata_Transcriptome.</title>
        <authorList>
            <person name="Meera S.P."/>
            <person name="Sreeshan A."/>
            <person name="Augustine A."/>
        </authorList>
    </citation>
    <scope>NUCLEOTIDE SEQUENCE</scope>
    <source>
        <tissue evidence="1">Leaf</tissue>
    </source>
</reference>
<dbReference type="EMBL" id="GGEC01089341">
    <property type="protein sequence ID" value="MBX69825.1"/>
    <property type="molecule type" value="Transcribed_RNA"/>
</dbReference>
<dbReference type="AlphaFoldDB" id="A0A2P2QSB0"/>
<accession>A0A2P2QSB0</accession>